<gene>
    <name evidence="1" type="ORF">HMPREF9712_02519</name>
</gene>
<dbReference type="Proteomes" id="UP000005402">
    <property type="component" value="Unassembled WGS sequence"/>
</dbReference>
<accession>A0ABN0E881</accession>
<proteinExistence type="predicted"/>
<protein>
    <submittedName>
        <fullName evidence="1">Uncharacterized protein</fullName>
    </submittedName>
</protein>
<dbReference type="RefSeq" id="WP_006259348.1">
    <property type="nucleotide sequence ID" value="NZ_KE161015.1"/>
</dbReference>
<dbReference type="EMBL" id="AGEC02000008">
    <property type="protein sequence ID" value="EHO07783.1"/>
    <property type="molecule type" value="Genomic_DNA"/>
</dbReference>
<evidence type="ECO:0000313" key="1">
    <source>
        <dbReference type="EMBL" id="EHO07783.1"/>
    </source>
</evidence>
<organism evidence="1 2">
    <name type="scientific">Myroides odoratimimus CCUG 10230</name>
    <dbReference type="NCBI Taxonomy" id="883150"/>
    <lineage>
        <taxon>Bacteria</taxon>
        <taxon>Pseudomonadati</taxon>
        <taxon>Bacteroidota</taxon>
        <taxon>Flavobacteriia</taxon>
        <taxon>Flavobacteriales</taxon>
        <taxon>Flavobacteriaceae</taxon>
        <taxon>Myroides</taxon>
    </lineage>
</organism>
<sequence length="229" mass="26683">MFTVYINSEDKGSSYYHFEEEFLKICNAHREEDRALMFAFILYDFENPQISKILNDADYWLSLHSISGEYLTVFSLHYKPEDIKKNIQEMIQAKMQGDTSKEMFQIPTIQNPSKDTNKLIRKYFGDDVIIKYPSVLFFQVDNKNVINHRFIQLDENSLENSFLELKNYIKVAVQSLDKVSREYKNNYSELFNLVDSSVSGTRKSIQIQKGLRKVTSIAELASTVVGLKP</sequence>
<keyword evidence="2" id="KW-1185">Reference proteome</keyword>
<evidence type="ECO:0000313" key="2">
    <source>
        <dbReference type="Proteomes" id="UP000005402"/>
    </source>
</evidence>
<name>A0ABN0E881_9FLAO</name>
<comment type="caution">
    <text evidence="1">The sequence shown here is derived from an EMBL/GenBank/DDBJ whole genome shotgun (WGS) entry which is preliminary data.</text>
</comment>
<reference evidence="1" key="1">
    <citation type="submission" date="2012-07" db="EMBL/GenBank/DDBJ databases">
        <title>The Genome Sequence of Myroides odoratimimus CCUG 10230.</title>
        <authorList>
            <consortium name="The Broad Institute Genome Sequencing Platform"/>
            <person name="Earl A."/>
            <person name="Ward D."/>
            <person name="Feldgarden M."/>
            <person name="Gevers D."/>
            <person name="Huys G."/>
            <person name="Walker B."/>
            <person name="Young S.K."/>
            <person name="Zeng Q."/>
            <person name="Gargeya S."/>
            <person name="Fitzgerald M."/>
            <person name="Haas B."/>
            <person name="Abouelleil A."/>
            <person name="Alvarado L."/>
            <person name="Arachchi H.M."/>
            <person name="Berlin A.M."/>
            <person name="Chapman S.B."/>
            <person name="Goldberg J."/>
            <person name="Griggs A."/>
            <person name="Gujja S."/>
            <person name="Hansen M."/>
            <person name="Howarth C."/>
            <person name="Imamovic A."/>
            <person name="Larimer J."/>
            <person name="McCowen C."/>
            <person name="Montmayeur A."/>
            <person name="Murphy C."/>
            <person name="Neiman D."/>
            <person name="Pearson M."/>
            <person name="Priest M."/>
            <person name="Roberts A."/>
            <person name="Saif S."/>
            <person name="Shea T."/>
            <person name="Sisk P."/>
            <person name="Sykes S."/>
            <person name="Wortman J."/>
            <person name="Nusbaum C."/>
            <person name="Birren B."/>
        </authorList>
    </citation>
    <scope>NUCLEOTIDE SEQUENCE [LARGE SCALE GENOMIC DNA]</scope>
    <source>
        <strain evidence="1">CCUG 10230</strain>
    </source>
</reference>